<sequence length="307" mass="33134">PRRQQQRGLKQLTPSTAATAYAYAHLQQRRPLNSAATPPLNPRRLPRLTPQPDLRSLNGSRLASQKEARCARLSPAVKPPSVSEIELKSALIRLFRRAAARPPARGLLSLSEFRAPPSRAPDFAEVYRGAQRQFKLTKLSPNTLYSLRVAAVNSKGVGDYSAIVDMATSRQSAAAARFRPAWRSGASAPLLVAWQSGQQPLSEDEFVLQMNDEDTGHGFMTVYSGPRSSATGCRICAGTPSTDSGCRPSNDDGASKWSAEAAYATLPDKPRRRPDPADPARTAAAELGSDWLGGRQADDGGMPLLAY</sequence>
<dbReference type="SUPFAM" id="SSF49265">
    <property type="entry name" value="Fibronectin type III"/>
    <property type="match status" value="1"/>
</dbReference>
<dbReference type="InterPro" id="IPR036116">
    <property type="entry name" value="FN3_sf"/>
</dbReference>
<dbReference type="InterPro" id="IPR003961">
    <property type="entry name" value="FN3_dom"/>
</dbReference>
<feature type="domain" description="Fibronectin type-III" evidence="2">
    <location>
        <begin position="76"/>
        <end position="172"/>
    </location>
</feature>
<dbReference type="InterPro" id="IPR013783">
    <property type="entry name" value="Ig-like_fold"/>
</dbReference>
<accession>A0A1I8F9K5</accession>
<reference evidence="4" key="1">
    <citation type="submission" date="2016-11" db="UniProtKB">
        <authorList>
            <consortium name="WormBaseParasite"/>
        </authorList>
    </citation>
    <scope>IDENTIFICATION</scope>
</reference>
<dbReference type="Proteomes" id="UP000095280">
    <property type="component" value="Unplaced"/>
</dbReference>
<proteinExistence type="predicted"/>
<keyword evidence="3" id="KW-1185">Reference proteome</keyword>
<protein>
    <submittedName>
        <fullName evidence="4">Fibronectin type-III domain-containing protein</fullName>
    </submittedName>
</protein>
<organism evidence="3 4">
    <name type="scientific">Macrostomum lignano</name>
    <dbReference type="NCBI Taxonomy" id="282301"/>
    <lineage>
        <taxon>Eukaryota</taxon>
        <taxon>Metazoa</taxon>
        <taxon>Spiralia</taxon>
        <taxon>Lophotrochozoa</taxon>
        <taxon>Platyhelminthes</taxon>
        <taxon>Rhabditophora</taxon>
        <taxon>Macrostomorpha</taxon>
        <taxon>Macrostomida</taxon>
        <taxon>Macrostomidae</taxon>
        <taxon>Macrostomum</taxon>
    </lineage>
</organism>
<dbReference type="Pfam" id="PF00041">
    <property type="entry name" value="fn3"/>
    <property type="match status" value="1"/>
</dbReference>
<name>A0A1I8F9K5_9PLAT</name>
<dbReference type="CDD" id="cd00063">
    <property type="entry name" value="FN3"/>
    <property type="match status" value="1"/>
</dbReference>
<dbReference type="WBParaSite" id="maker-unitig_25848-snap-gene-0.2-mRNA-1">
    <property type="protein sequence ID" value="maker-unitig_25848-snap-gene-0.2-mRNA-1"/>
    <property type="gene ID" value="maker-unitig_25848-snap-gene-0.2"/>
</dbReference>
<evidence type="ECO:0000256" key="1">
    <source>
        <dbReference type="SAM" id="MobiDB-lite"/>
    </source>
</evidence>
<dbReference type="Gene3D" id="2.60.40.10">
    <property type="entry name" value="Immunoglobulins"/>
    <property type="match status" value="1"/>
</dbReference>
<evidence type="ECO:0000259" key="2">
    <source>
        <dbReference type="PROSITE" id="PS50853"/>
    </source>
</evidence>
<dbReference type="AlphaFoldDB" id="A0A1I8F9K5"/>
<feature type="region of interest" description="Disordered" evidence="1">
    <location>
        <begin position="263"/>
        <end position="307"/>
    </location>
</feature>
<evidence type="ECO:0000313" key="4">
    <source>
        <dbReference type="WBParaSite" id="maker-unitig_25848-snap-gene-0.2-mRNA-1"/>
    </source>
</evidence>
<evidence type="ECO:0000313" key="3">
    <source>
        <dbReference type="Proteomes" id="UP000095280"/>
    </source>
</evidence>
<dbReference type="PROSITE" id="PS50853">
    <property type="entry name" value="FN3"/>
    <property type="match status" value="1"/>
</dbReference>
<feature type="region of interest" description="Disordered" evidence="1">
    <location>
        <begin position="25"/>
        <end position="65"/>
    </location>
</feature>